<name>A0ABU8TIP5_9HYPH</name>
<dbReference type="CDD" id="cd01949">
    <property type="entry name" value="GGDEF"/>
    <property type="match status" value="1"/>
</dbReference>
<dbReference type="InterPro" id="IPR000160">
    <property type="entry name" value="GGDEF_dom"/>
</dbReference>
<feature type="transmembrane region" description="Helical" evidence="4">
    <location>
        <begin position="127"/>
        <end position="145"/>
    </location>
</feature>
<keyword evidence="6" id="KW-0548">Nucleotidyltransferase</keyword>
<feature type="transmembrane region" description="Helical" evidence="4">
    <location>
        <begin position="195"/>
        <end position="216"/>
    </location>
</feature>
<dbReference type="Pfam" id="PF00990">
    <property type="entry name" value="GGDEF"/>
    <property type="match status" value="1"/>
</dbReference>
<evidence type="ECO:0000256" key="4">
    <source>
        <dbReference type="SAM" id="Phobius"/>
    </source>
</evidence>
<dbReference type="InterPro" id="IPR050469">
    <property type="entry name" value="Diguanylate_Cyclase"/>
</dbReference>
<keyword evidence="7" id="KW-1185">Reference proteome</keyword>
<dbReference type="NCBIfam" id="TIGR00254">
    <property type="entry name" value="GGDEF"/>
    <property type="match status" value="1"/>
</dbReference>
<protein>
    <recommendedName>
        <fullName evidence="1">diguanylate cyclase</fullName>
        <ecNumber evidence="1">2.7.7.65</ecNumber>
    </recommendedName>
</protein>
<feature type="domain" description="GGDEF" evidence="5">
    <location>
        <begin position="257"/>
        <end position="389"/>
    </location>
</feature>
<feature type="region of interest" description="Disordered" evidence="3">
    <location>
        <begin position="387"/>
        <end position="412"/>
    </location>
</feature>
<dbReference type="SMART" id="SM00267">
    <property type="entry name" value="GGDEF"/>
    <property type="match status" value="1"/>
</dbReference>
<dbReference type="RefSeq" id="WP_340273741.1">
    <property type="nucleotide sequence ID" value="NZ_JBAKIA010000004.1"/>
</dbReference>
<evidence type="ECO:0000259" key="5">
    <source>
        <dbReference type="PROSITE" id="PS50887"/>
    </source>
</evidence>
<sequence length="412" mass="44887">MHLDTPTLLAAAAISCLAGAIVLGVLSAAMRSFPNNLRLGWGLWSFALVISSAGLIMVGLRGTISDIFSIAIANMFVTFGYGIRPNALSLFHGRGPSYPWLPFVAAFGWLGLYLFPWFRDDLTLRVIYINSLCILSIALCILECWKQRNEQQFSSWLLIGIFGVDISLRATLILMHTQTAFPNFKATLSLPIMQILIVILIITIILEVVGLGVAAFEKMKTQIEMEALLDPLTGLPNRRSLGISAQADLDRRPDQGQVYTLLVLEIDNMQAITSRFGNSMGDAFIKLLGRLCNEAIGKRASVGYIRENQFSVYLPKTDQVEAGAIATRISRTLTVQSSNASGNQLAITISCGMFCGHTETSFERALEHADKSLSQAKAQGGNQIVANHSLKAGPQKSKTMSSPFAPRNKSVA</sequence>
<dbReference type="Gene3D" id="3.30.70.270">
    <property type="match status" value="1"/>
</dbReference>
<dbReference type="Proteomes" id="UP001385499">
    <property type="component" value="Unassembled WGS sequence"/>
</dbReference>
<evidence type="ECO:0000256" key="1">
    <source>
        <dbReference type="ARBA" id="ARBA00012528"/>
    </source>
</evidence>
<feature type="transmembrane region" description="Helical" evidence="4">
    <location>
        <begin position="67"/>
        <end position="83"/>
    </location>
</feature>
<dbReference type="GO" id="GO:0052621">
    <property type="term" value="F:diguanylate cyclase activity"/>
    <property type="evidence" value="ECO:0007669"/>
    <property type="project" value="UniProtKB-EC"/>
</dbReference>
<comment type="catalytic activity">
    <reaction evidence="2">
        <text>2 GTP = 3',3'-c-di-GMP + 2 diphosphate</text>
        <dbReference type="Rhea" id="RHEA:24898"/>
        <dbReference type="ChEBI" id="CHEBI:33019"/>
        <dbReference type="ChEBI" id="CHEBI:37565"/>
        <dbReference type="ChEBI" id="CHEBI:58805"/>
        <dbReference type="EC" id="2.7.7.65"/>
    </reaction>
</comment>
<dbReference type="InterPro" id="IPR029787">
    <property type="entry name" value="Nucleotide_cyclase"/>
</dbReference>
<keyword evidence="4" id="KW-0472">Membrane</keyword>
<dbReference type="EC" id="2.7.7.65" evidence="1"/>
<dbReference type="SUPFAM" id="SSF55073">
    <property type="entry name" value="Nucleotide cyclase"/>
    <property type="match status" value="1"/>
</dbReference>
<evidence type="ECO:0000313" key="6">
    <source>
        <dbReference type="EMBL" id="MEJ8474033.1"/>
    </source>
</evidence>
<dbReference type="PANTHER" id="PTHR45138:SF9">
    <property type="entry name" value="DIGUANYLATE CYCLASE DGCM-RELATED"/>
    <property type="match status" value="1"/>
</dbReference>
<proteinExistence type="predicted"/>
<feature type="transmembrane region" description="Helical" evidence="4">
    <location>
        <begin position="41"/>
        <end position="61"/>
    </location>
</feature>
<evidence type="ECO:0000313" key="7">
    <source>
        <dbReference type="Proteomes" id="UP001385499"/>
    </source>
</evidence>
<comment type="caution">
    <text evidence="6">The sequence shown here is derived from an EMBL/GenBank/DDBJ whole genome shotgun (WGS) entry which is preliminary data.</text>
</comment>
<evidence type="ECO:0000256" key="2">
    <source>
        <dbReference type="ARBA" id="ARBA00034247"/>
    </source>
</evidence>
<feature type="transmembrane region" description="Helical" evidence="4">
    <location>
        <begin position="157"/>
        <end position="175"/>
    </location>
</feature>
<organism evidence="6 7">
    <name type="scientific">Roseibium algae</name>
    <dbReference type="NCBI Taxonomy" id="3123038"/>
    <lineage>
        <taxon>Bacteria</taxon>
        <taxon>Pseudomonadati</taxon>
        <taxon>Pseudomonadota</taxon>
        <taxon>Alphaproteobacteria</taxon>
        <taxon>Hyphomicrobiales</taxon>
        <taxon>Stappiaceae</taxon>
        <taxon>Roseibium</taxon>
    </lineage>
</organism>
<keyword evidence="4" id="KW-0812">Transmembrane</keyword>
<keyword evidence="4" id="KW-1133">Transmembrane helix</keyword>
<dbReference type="InterPro" id="IPR043128">
    <property type="entry name" value="Rev_trsase/Diguanyl_cyclase"/>
</dbReference>
<accession>A0ABU8TIP5</accession>
<dbReference type="EMBL" id="JBAKIA010000004">
    <property type="protein sequence ID" value="MEJ8474033.1"/>
    <property type="molecule type" value="Genomic_DNA"/>
</dbReference>
<gene>
    <name evidence="6" type="ORF">V6575_08025</name>
</gene>
<reference evidence="6 7" key="1">
    <citation type="submission" date="2024-02" db="EMBL/GenBank/DDBJ databases">
        <title>Roseibium algae sp. nov., isolated from marine alga (Grateloupia sp.), showing potential in myo-inositol conversion.</title>
        <authorList>
            <person name="Wang Y."/>
        </authorList>
    </citation>
    <scope>NUCLEOTIDE SEQUENCE [LARGE SCALE GENOMIC DNA]</scope>
    <source>
        <strain evidence="6 7">H3510</strain>
    </source>
</reference>
<keyword evidence="6" id="KW-0808">Transferase</keyword>
<feature type="transmembrane region" description="Helical" evidence="4">
    <location>
        <begin position="95"/>
        <end position="115"/>
    </location>
</feature>
<dbReference type="PROSITE" id="PS50887">
    <property type="entry name" value="GGDEF"/>
    <property type="match status" value="1"/>
</dbReference>
<dbReference type="PANTHER" id="PTHR45138">
    <property type="entry name" value="REGULATORY COMPONENTS OF SENSORY TRANSDUCTION SYSTEM"/>
    <property type="match status" value="1"/>
</dbReference>
<evidence type="ECO:0000256" key="3">
    <source>
        <dbReference type="SAM" id="MobiDB-lite"/>
    </source>
</evidence>
<feature type="transmembrane region" description="Helical" evidence="4">
    <location>
        <begin position="6"/>
        <end position="29"/>
    </location>
</feature>